<dbReference type="EMBL" id="ML992503">
    <property type="protein sequence ID" value="KAF2225834.1"/>
    <property type="molecule type" value="Genomic_DNA"/>
</dbReference>
<proteinExistence type="predicted"/>
<dbReference type="AlphaFoldDB" id="A0A6A6GJA8"/>
<accession>A0A6A6GJA8</accession>
<feature type="compositionally biased region" description="Basic and acidic residues" evidence="1">
    <location>
        <begin position="382"/>
        <end position="393"/>
    </location>
</feature>
<evidence type="ECO:0000256" key="1">
    <source>
        <dbReference type="SAM" id="MobiDB-lite"/>
    </source>
</evidence>
<sequence length="435" mass="48633">MERTIHEVPPTILVTVRDHPRPIPWPSASIDGMGLLTEITTTGTLNLSQTGRTAFEIMVRWAEDGTVAPHLERLPSKTNVPQLLADLGQLFGATCEPFGDEVGGEVRAWLLGKRGLTGWDLMCLEEVFEGGDVVEERMEGLMVDWFVKNGLTPLSEGAVRRYARQAPSFVAFLLYWSSANTIAQEIIDMMEPIQRTPTKTYMAVYLKDEVDYVSVDRATLASTNLLSYSVSEKVIELNSVPKAAFDVFLNWANGEDPKTCVETGSNTGDIGYFLIDLWKFKDLVGNKFHTAVVHGVASYLLRYRGLTSSDLVSINQIFYKQDSEFHHLKVMVCDWIIKKNLVQYDDEALIRTVRKAPLAGAYIIRRMNEDPKWLEKRKERLKSHLGDKEENSPAKKGPISPEPFQDVPVSAQKGKGFRSVSMTTEPGGGNSPAFI</sequence>
<feature type="compositionally biased region" description="Gly residues" evidence="1">
    <location>
        <begin position="426"/>
        <end position="435"/>
    </location>
</feature>
<keyword evidence="3" id="KW-1185">Reference proteome</keyword>
<dbReference type="OrthoDB" id="10282501at2759"/>
<reference evidence="3" key="1">
    <citation type="journal article" date="2020" name="Stud. Mycol.">
        <title>101 Dothideomycetes genomes: A test case for predicting lifestyles and emergence of pathogens.</title>
        <authorList>
            <person name="Haridas S."/>
            <person name="Albert R."/>
            <person name="Binder M."/>
            <person name="Bloem J."/>
            <person name="LaButti K."/>
            <person name="Salamov A."/>
            <person name="Andreopoulos B."/>
            <person name="Baker S."/>
            <person name="Barry K."/>
            <person name="Bills G."/>
            <person name="Bluhm B."/>
            <person name="Cannon C."/>
            <person name="Castanera R."/>
            <person name="Culley D."/>
            <person name="Daum C."/>
            <person name="Ezra D."/>
            <person name="Gonzalez J."/>
            <person name="Henrissat B."/>
            <person name="Kuo A."/>
            <person name="Liang C."/>
            <person name="Lipzen A."/>
            <person name="Lutzoni F."/>
            <person name="Magnuson J."/>
            <person name="Mondo S."/>
            <person name="Nolan M."/>
            <person name="Ohm R."/>
            <person name="Pangilinan J."/>
            <person name="Park H.-J."/>
            <person name="Ramirez L."/>
            <person name="Alfaro M."/>
            <person name="Sun H."/>
            <person name="Tritt A."/>
            <person name="Yoshinaga Y."/>
            <person name="Zwiers L.-H."/>
            <person name="Turgeon B."/>
            <person name="Goodwin S."/>
            <person name="Spatafora J."/>
            <person name="Crous P."/>
            <person name="Grigoriev I."/>
        </authorList>
    </citation>
    <scope>NUCLEOTIDE SEQUENCE [LARGE SCALE GENOMIC DNA]</scope>
    <source>
        <strain evidence="3">CECT 20119</strain>
    </source>
</reference>
<gene>
    <name evidence="2" type="ORF">BDZ85DRAFT_294274</name>
</gene>
<name>A0A6A6GJA8_9PEZI</name>
<evidence type="ECO:0000313" key="2">
    <source>
        <dbReference type="EMBL" id="KAF2225834.1"/>
    </source>
</evidence>
<dbReference type="Proteomes" id="UP000799538">
    <property type="component" value="Unassembled WGS sequence"/>
</dbReference>
<protein>
    <submittedName>
        <fullName evidence="2">Uncharacterized protein</fullName>
    </submittedName>
</protein>
<organism evidence="2 3">
    <name type="scientific">Elsinoe ampelina</name>
    <dbReference type="NCBI Taxonomy" id="302913"/>
    <lineage>
        <taxon>Eukaryota</taxon>
        <taxon>Fungi</taxon>
        <taxon>Dikarya</taxon>
        <taxon>Ascomycota</taxon>
        <taxon>Pezizomycotina</taxon>
        <taxon>Dothideomycetes</taxon>
        <taxon>Dothideomycetidae</taxon>
        <taxon>Myriangiales</taxon>
        <taxon>Elsinoaceae</taxon>
        <taxon>Elsinoe</taxon>
    </lineage>
</organism>
<evidence type="ECO:0000313" key="3">
    <source>
        <dbReference type="Proteomes" id="UP000799538"/>
    </source>
</evidence>
<feature type="region of interest" description="Disordered" evidence="1">
    <location>
        <begin position="382"/>
        <end position="435"/>
    </location>
</feature>